<dbReference type="HOGENOM" id="CLU_3298182_0_0_3"/>
<organism evidence="1">
    <name type="scientific">Trichodesmium erythraeum (strain IMS101)</name>
    <dbReference type="NCBI Taxonomy" id="203124"/>
    <lineage>
        <taxon>Bacteria</taxon>
        <taxon>Bacillati</taxon>
        <taxon>Cyanobacteriota</taxon>
        <taxon>Cyanophyceae</taxon>
        <taxon>Oscillatoriophycideae</taxon>
        <taxon>Oscillatoriales</taxon>
        <taxon>Microcoleaceae</taxon>
        <taxon>Trichodesmium</taxon>
    </lineage>
</organism>
<dbReference type="KEGG" id="ter:Tery_1379"/>
<evidence type="ECO:0000313" key="1">
    <source>
        <dbReference type="EMBL" id="ABG50686.1"/>
    </source>
</evidence>
<dbReference type="eggNOG" id="COG0675">
    <property type="taxonomic scope" value="Bacteria"/>
</dbReference>
<dbReference type="EMBL" id="CP000393">
    <property type="protein sequence ID" value="ABG50686.1"/>
    <property type="molecule type" value="Genomic_DNA"/>
</dbReference>
<protein>
    <submittedName>
        <fullName evidence="1">Putative transposase gene of IS605 family insertion sequence ISY052a</fullName>
    </submittedName>
</protein>
<sequence>MVKNRKLSRAISDFGWRQFRILLEEKAEKCGKEFRVIDRW</sequence>
<gene>
    <name evidence="1" type="ordered locus">Tery_1379</name>
</gene>
<proteinExistence type="predicted"/>
<accession>Q115Y8</accession>
<dbReference type="AlphaFoldDB" id="Q115Y8"/>
<reference evidence="1" key="1">
    <citation type="submission" date="2006-06" db="EMBL/GenBank/DDBJ databases">
        <title>Complete sequence of Trichodesmium erythraeum IMS101.</title>
        <authorList>
            <consortium name="US DOE Joint Genome Institute"/>
            <person name="Copeland A."/>
            <person name="Lucas S."/>
            <person name="Lapidus A."/>
            <person name="Barry K."/>
            <person name="Detter J.C."/>
            <person name="Glavina del Rio T."/>
            <person name="Hammon N."/>
            <person name="Israni S."/>
            <person name="Dalin E."/>
            <person name="Tice H."/>
            <person name="Pitluck S."/>
            <person name="Kiss H."/>
            <person name="Munk A.C."/>
            <person name="Brettin T."/>
            <person name="Bruce D."/>
            <person name="Han C."/>
            <person name="Tapia R."/>
            <person name="Gilna P."/>
            <person name="Schmutz J."/>
            <person name="Larimer F."/>
            <person name="Land M."/>
            <person name="Hauser L."/>
            <person name="Kyrpides N."/>
            <person name="Kim E."/>
            <person name="Richardson P."/>
        </authorList>
    </citation>
    <scope>NUCLEOTIDE SEQUENCE [LARGE SCALE GENOMIC DNA]</scope>
    <source>
        <strain evidence="1">IMS101</strain>
    </source>
</reference>
<name>Q115Y8_TRIEI</name>